<reference evidence="2 3" key="1">
    <citation type="submission" date="2016-04" db="EMBL/GenBank/DDBJ databases">
        <title>Complete genome sequence of Thermococcus barossii type strain SHCK-94.</title>
        <authorList>
            <person name="Oger P.M."/>
        </authorList>
    </citation>
    <scope>NUCLEOTIDE SEQUENCE [LARGE SCALE GENOMIC DNA]</scope>
    <source>
        <strain evidence="2 3">SHCK-94</strain>
    </source>
</reference>
<dbReference type="AlphaFoldDB" id="A0A2Z2MBI0"/>
<sequence length="73" mass="8308">MEETLEVMNKTYRRFLAVGMGFLIVAFGMMIVQPFGREPSLILAAILFVIAFIPLEFARRIARKMAMLALRGE</sequence>
<evidence type="ECO:0000256" key="1">
    <source>
        <dbReference type="SAM" id="Phobius"/>
    </source>
</evidence>
<feature type="transmembrane region" description="Helical" evidence="1">
    <location>
        <begin position="15"/>
        <end position="35"/>
    </location>
</feature>
<keyword evidence="1" id="KW-1133">Transmembrane helix</keyword>
<keyword evidence="3" id="KW-1185">Reference proteome</keyword>
<dbReference type="EMBL" id="CP015101">
    <property type="protein sequence ID" value="ASJ03970.1"/>
    <property type="molecule type" value="Genomic_DNA"/>
</dbReference>
<dbReference type="KEGG" id="tbs:A3L01_00780"/>
<keyword evidence="1" id="KW-0812">Transmembrane</keyword>
<proteinExistence type="predicted"/>
<evidence type="ECO:0000313" key="3">
    <source>
        <dbReference type="Proteomes" id="UP000250272"/>
    </source>
</evidence>
<dbReference type="RefSeq" id="WP_088864020.1">
    <property type="nucleotide sequence ID" value="NZ_CP015101.1"/>
</dbReference>
<keyword evidence="1" id="KW-0472">Membrane</keyword>
<accession>A0A2Z2MBI0</accession>
<dbReference type="Proteomes" id="UP000250272">
    <property type="component" value="Chromosome"/>
</dbReference>
<gene>
    <name evidence="2" type="ORF">A3L01_00780</name>
</gene>
<name>A0A2Z2MBI0_9EURY</name>
<organism evidence="2 3">
    <name type="scientific">Thermococcus barossii</name>
    <dbReference type="NCBI Taxonomy" id="54077"/>
    <lineage>
        <taxon>Archaea</taxon>
        <taxon>Methanobacteriati</taxon>
        <taxon>Methanobacteriota</taxon>
        <taxon>Thermococci</taxon>
        <taxon>Thermococcales</taxon>
        <taxon>Thermococcaceae</taxon>
        <taxon>Thermococcus</taxon>
    </lineage>
</organism>
<protein>
    <submittedName>
        <fullName evidence="2">Uncharacterized protein</fullName>
    </submittedName>
</protein>
<evidence type="ECO:0000313" key="2">
    <source>
        <dbReference type="EMBL" id="ASJ03970.1"/>
    </source>
</evidence>
<dbReference type="OrthoDB" id="102182at2157"/>
<feature type="transmembrane region" description="Helical" evidence="1">
    <location>
        <begin position="41"/>
        <end position="58"/>
    </location>
</feature>
<dbReference type="GeneID" id="33325261"/>